<reference evidence="5" key="1">
    <citation type="submission" date="2021-07" db="EMBL/GenBank/DDBJ databases">
        <authorList>
            <person name="Catto M.A."/>
            <person name="Jacobson A."/>
            <person name="Kennedy G."/>
            <person name="Labadie P."/>
            <person name="Hunt B.G."/>
            <person name="Srinivasan R."/>
        </authorList>
    </citation>
    <scope>NUCLEOTIDE SEQUENCE</scope>
    <source>
        <strain evidence="5">PL_HMW_Pooled</strain>
        <tissue evidence="5">Head</tissue>
    </source>
</reference>
<dbReference type="InterPro" id="IPR016181">
    <property type="entry name" value="Acyl_CoA_acyltransferase"/>
</dbReference>
<dbReference type="GO" id="GO:0008080">
    <property type="term" value="F:N-acetyltransferase activity"/>
    <property type="evidence" value="ECO:0007669"/>
    <property type="project" value="InterPro"/>
</dbReference>
<dbReference type="InterPro" id="IPR000182">
    <property type="entry name" value="GNAT_dom"/>
</dbReference>
<comment type="similarity">
    <text evidence="1">Belongs to the acetyltransferase family. GNAT subfamily.</text>
</comment>
<keyword evidence="2" id="KW-0808">Transferase</keyword>
<dbReference type="AlphaFoldDB" id="A0AAE1LE18"/>
<dbReference type="Pfam" id="PF13302">
    <property type="entry name" value="Acetyltransf_3"/>
    <property type="match status" value="1"/>
</dbReference>
<evidence type="ECO:0000259" key="4">
    <source>
        <dbReference type="Pfam" id="PF13302"/>
    </source>
</evidence>
<evidence type="ECO:0000256" key="1">
    <source>
        <dbReference type="ARBA" id="ARBA00009342"/>
    </source>
</evidence>
<name>A0AAE1LE18_9NEOP</name>
<comment type="caution">
    <text evidence="5">The sequence shown here is derived from an EMBL/GenBank/DDBJ whole genome shotgun (WGS) entry which is preliminary data.</text>
</comment>
<evidence type="ECO:0000313" key="5">
    <source>
        <dbReference type="EMBL" id="KAK3916025.1"/>
    </source>
</evidence>
<evidence type="ECO:0000313" key="6">
    <source>
        <dbReference type="Proteomes" id="UP001219518"/>
    </source>
</evidence>
<dbReference type="Proteomes" id="UP001219518">
    <property type="component" value="Unassembled WGS sequence"/>
</dbReference>
<keyword evidence="6" id="KW-1185">Reference proteome</keyword>
<organism evidence="5 6">
    <name type="scientific">Frankliniella fusca</name>
    <dbReference type="NCBI Taxonomy" id="407009"/>
    <lineage>
        <taxon>Eukaryota</taxon>
        <taxon>Metazoa</taxon>
        <taxon>Ecdysozoa</taxon>
        <taxon>Arthropoda</taxon>
        <taxon>Hexapoda</taxon>
        <taxon>Insecta</taxon>
        <taxon>Pterygota</taxon>
        <taxon>Neoptera</taxon>
        <taxon>Paraneoptera</taxon>
        <taxon>Thysanoptera</taxon>
        <taxon>Terebrantia</taxon>
        <taxon>Thripoidea</taxon>
        <taxon>Thripidae</taxon>
        <taxon>Frankliniella</taxon>
    </lineage>
</organism>
<sequence>MRNQAEAEIMIAEKSARGKRRGWEAMMMMLRYGVECINIEVYEAKIKLDNEASKNMFTKIGFTQVSLSEVFGECTLQLLKTNDWLKWLLDETNSYRIVDYSKVNRVQ</sequence>
<keyword evidence="3" id="KW-0012">Acyltransferase</keyword>
<dbReference type="InterPro" id="IPR039135">
    <property type="entry name" value="NAT9-like"/>
</dbReference>
<dbReference type="PANTHER" id="PTHR13256:SF16">
    <property type="entry name" value="ALPHA_BETA-TUBULIN-N-ACETYLTRANSFERASE 9"/>
    <property type="match status" value="1"/>
</dbReference>
<protein>
    <submittedName>
        <fullName evidence="5">N-acetyltransferase 9-like protein</fullName>
    </submittedName>
</protein>
<reference evidence="5" key="2">
    <citation type="journal article" date="2023" name="BMC Genomics">
        <title>Pest status, molecular evolution, and epigenetic factors derived from the genome assembly of Frankliniella fusca, a thysanopteran phytovirus vector.</title>
        <authorList>
            <person name="Catto M.A."/>
            <person name="Labadie P.E."/>
            <person name="Jacobson A.L."/>
            <person name="Kennedy G.G."/>
            <person name="Srinivasan R."/>
            <person name="Hunt B.G."/>
        </authorList>
    </citation>
    <scope>NUCLEOTIDE SEQUENCE</scope>
    <source>
        <strain evidence="5">PL_HMW_Pooled</strain>
    </source>
</reference>
<dbReference type="Gene3D" id="3.40.630.30">
    <property type="match status" value="1"/>
</dbReference>
<dbReference type="PANTHER" id="PTHR13256">
    <property type="entry name" value="N-ACETYLTRANSFERASE 9"/>
    <property type="match status" value="1"/>
</dbReference>
<dbReference type="SUPFAM" id="SSF55729">
    <property type="entry name" value="Acyl-CoA N-acyltransferases (Nat)"/>
    <property type="match status" value="1"/>
</dbReference>
<feature type="domain" description="N-acetyltransferase" evidence="4">
    <location>
        <begin position="4"/>
        <end position="63"/>
    </location>
</feature>
<gene>
    <name evidence="5" type="ORF">KUF71_025283</name>
</gene>
<evidence type="ECO:0000256" key="2">
    <source>
        <dbReference type="ARBA" id="ARBA00022679"/>
    </source>
</evidence>
<dbReference type="EMBL" id="JAHWGI010000485">
    <property type="protein sequence ID" value="KAK3916025.1"/>
    <property type="molecule type" value="Genomic_DNA"/>
</dbReference>
<proteinExistence type="inferred from homology"/>
<accession>A0AAE1LE18</accession>
<evidence type="ECO:0000256" key="3">
    <source>
        <dbReference type="ARBA" id="ARBA00023315"/>
    </source>
</evidence>